<dbReference type="PANTHER" id="PTHR32341:SF4">
    <property type="entry name" value="INTERFERON-GAMMA-INDUCIBLE GTPASE IFGGA3 PROTEIN-RELATED"/>
    <property type="match status" value="1"/>
</dbReference>
<dbReference type="GO" id="GO:0045087">
    <property type="term" value="P:innate immune response"/>
    <property type="evidence" value="ECO:0007669"/>
    <property type="project" value="TreeGrafter"/>
</dbReference>
<dbReference type="Pfam" id="PF05049">
    <property type="entry name" value="IIGP"/>
    <property type="match status" value="1"/>
</dbReference>
<evidence type="ECO:0000256" key="3">
    <source>
        <dbReference type="ARBA" id="ARBA00022801"/>
    </source>
</evidence>
<dbReference type="Proteomes" id="UP000828390">
    <property type="component" value="Unassembled WGS sequence"/>
</dbReference>
<organism evidence="6 7">
    <name type="scientific">Dreissena polymorpha</name>
    <name type="common">Zebra mussel</name>
    <name type="synonym">Mytilus polymorpha</name>
    <dbReference type="NCBI Taxonomy" id="45954"/>
    <lineage>
        <taxon>Eukaryota</taxon>
        <taxon>Metazoa</taxon>
        <taxon>Spiralia</taxon>
        <taxon>Lophotrochozoa</taxon>
        <taxon>Mollusca</taxon>
        <taxon>Bivalvia</taxon>
        <taxon>Autobranchia</taxon>
        <taxon>Heteroconchia</taxon>
        <taxon>Euheterodonta</taxon>
        <taxon>Imparidentia</taxon>
        <taxon>Neoheterodontei</taxon>
        <taxon>Myida</taxon>
        <taxon>Dreissenoidea</taxon>
        <taxon>Dreissenidae</taxon>
        <taxon>Dreissena</taxon>
    </lineage>
</organism>
<sequence length="106" mass="12159">MQFMVGFQTLYGFPKFMKKLLDRHKIWKNSHDEGATKAGCNKTSTAPACYPHPNNSNLVYWDLPGVGTKQFPKHSYLEKVHFNMYDAIILVSATRFTELDDCLAIE</sequence>
<evidence type="ECO:0000256" key="4">
    <source>
        <dbReference type="ARBA" id="ARBA00023134"/>
    </source>
</evidence>
<accession>A0A9D4F931</accession>
<dbReference type="GO" id="GO:0005525">
    <property type="term" value="F:GTP binding"/>
    <property type="evidence" value="ECO:0007669"/>
    <property type="project" value="UniProtKB-KW"/>
</dbReference>
<dbReference type="GO" id="GO:0003924">
    <property type="term" value="F:GTPase activity"/>
    <property type="evidence" value="ECO:0007669"/>
    <property type="project" value="TreeGrafter"/>
</dbReference>
<proteinExistence type="inferred from homology"/>
<dbReference type="PANTHER" id="PTHR32341">
    <property type="entry name" value="INTERFERON-INDUCIBLE GTPASE"/>
    <property type="match status" value="1"/>
</dbReference>
<evidence type="ECO:0000313" key="6">
    <source>
        <dbReference type="EMBL" id="KAH3791537.1"/>
    </source>
</evidence>
<name>A0A9D4F931_DREPO</name>
<gene>
    <name evidence="6" type="ORF">DPMN_145025</name>
</gene>
<evidence type="ECO:0000256" key="2">
    <source>
        <dbReference type="ARBA" id="ARBA00022741"/>
    </source>
</evidence>
<evidence type="ECO:0000256" key="1">
    <source>
        <dbReference type="ARBA" id="ARBA00005429"/>
    </source>
</evidence>
<dbReference type="InterPro" id="IPR027417">
    <property type="entry name" value="P-loop_NTPase"/>
</dbReference>
<dbReference type="SUPFAM" id="SSF52540">
    <property type="entry name" value="P-loop containing nucleoside triphosphate hydrolases"/>
    <property type="match status" value="1"/>
</dbReference>
<dbReference type="PROSITE" id="PS51716">
    <property type="entry name" value="G_IRG"/>
    <property type="match status" value="1"/>
</dbReference>
<dbReference type="GO" id="GO:0000045">
    <property type="term" value="P:autophagosome assembly"/>
    <property type="evidence" value="ECO:0007669"/>
    <property type="project" value="TreeGrafter"/>
</dbReference>
<keyword evidence="4" id="KW-0342">GTP-binding</keyword>
<dbReference type="EMBL" id="JAIWYP010000007">
    <property type="protein sequence ID" value="KAH3791537.1"/>
    <property type="molecule type" value="Genomic_DNA"/>
</dbReference>
<dbReference type="InterPro" id="IPR007743">
    <property type="entry name" value="Immunity-related_GTPase-like"/>
</dbReference>
<reference evidence="6" key="1">
    <citation type="journal article" date="2019" name="bioRxiv">
        <title>The Genome of the Zebra Mussel, Dreissena polymorpha: A Resource for Invasive Species Research.</title>
        <authorList>
            <person name="McCartney M.A."/>
            <person name="Auch B."/>
            <person name="Kono T."/>
            <person name="Mallez S."/>
            <person name="Zhang Y."/>
            <person name="Obille A."/>
            <person name="Becker A."/>
            <person name="Abrahante J.E."/>
            <person name="Garbe J."/>
            <person name="Badalamenti J.P."/>
            <person name="Herman A."/>
            <person name="Mangelson H."/>
            <person name="Liachko I."/>
            <person name="Sullivan S."/>
            <person name="Sone E.D."/>
            <person name="Koren S."/>
            <person name="Silverstein K.A.T."/>
            <person name="Beckman K.B."/>
            <person name="Gohl D.M."/>
        </authorList>
    </citation>
    <scope>NUCLEOTIDE SEQUENCE</scope>
    <source>
        <strain evidence="6">Duluth1</strain>
        <tissue evidence="6">Whole animal</tissue>
    </source>
</reference>
<comment type="similarity">
    <text evidence="1">Belongs to the TRAFAC class dynamin-like GTPase superfamily. IRG family.</text>
</comment>
<dbReference type="GO" id="GO:0005789">
    <property type="term" value="C:endoplasmic reticulum membrane"/>
    <property type="evidence" value="ECO:0007669"/>
    <property type="project" value="TreeGrafter"/>
</dbReference>
<keyword evidence="3" id="KW-0378">Hydrolase</keyword>
<dbReference type="GO" id="GO:0035458">
    <property type="term" value="P:cellular response to interferon-beta"/>
    <property type="evidence" value="ECO:0007669"/>
    <property type="project" value="TreeGrafter"/>
</dbReference>
<dbReference type="InterPro" id="IPR030385">
    <property type="entry name" value="G_IRG_dom"/>
</dbReference>
<dbReference type="AlphaFoldDB" id="A0A9D4F931"/>
<evidence type="ECO:0000259" key="5">
    <source>
        <dbReference type="PROSITE" id="PS51716"/>
    </source>
</evidence>
<protein>
    <recommendedName>
        <fullName evidence="5">IRG-type G domain-containing protein</fullName>
    </recommendedName>
</protein>
<keyword evidence="2" id="KW-0547">Nucleotide-binding</keyword>
<dbReference type="Gene3D" id="3.40.50.300">
    <property type="entry name" value="P-loop containing nucleotide triphosphate hydrolases"/>
    <property type="match status" value="1"/>
</dbReference>
<evidence type="ECO:0000313" key="7">
    <source>
        <dbReference type="Proteomes" id="UP000828390"/>
    </source>
</evidence>
<feature type="domain" description="IRG-type G" evidence="5">
    <location>
        <begin position="1"/>
        <end position="106"/>
    </location>
</feature>
<keyword evidence="7" id="KW-1185">Reference proteome</keyword>
<dbReference type="InterPro" id="IPR051515">
    <property type="entry name" value="IRG"/>
</dbReference>
<reference evidence="6" key="2">
    <citation type="submission" date="2020-11" db="EMBL/GenBank/DDBJ databases">
        <authorList>
            <person name="McCartney M.A."/>
            <person name="Auch B."/>
            <person name="Kono T."/>
            <person name="Mallez S."/>
            <person name="Becker A."/>
            <person name="Gohl D.M."/>
            <person name="Silverstein K.A.T."/>
            <person name="Koren S."/>
            <person name="Bechman K.B."/>
            <person name="Herman A."/>
            <person name="Abrahante J.E."/>
            <person name="Garbe J."/>
        </authorList>
    </citation>
    <scope>NUCLEOTIDE SEQUENCE</scope>
    <source>
        <strain evidence="6">Duluth1</strain>
        <tissue evidence="6">Whole animal</tissue>
    </source>
</reference>
<comment type="caution">
    <text evidence="6">The sequence shown here is derived from an EMBL/GenBank/DDBJ whole genome shotgun (WGS) entry which is preliminary data.</text>
</comment>